<keyword evidence="1" id="KW-0472">Membrane</keyword>
<dbReference type="Pfam" id="PF14257">
    <property type="entry name" value="DUF4349"/>
    <property type="match status" value="1"/>
</dbReference>
<keyword evidence="2" id="KW-0732">Signal</keyword>
<evidence type="ECO:0000256" key="1">
    <source>
        <dbReference type="SAM" id="Phobius"/>
    </source>
</evidence>
<sequence length="297" mass="30015">MRPIVLAGLALATATLLAGCSGSSSSDGRSLVSGGAAKAAPARAADAAGERANPAGGGAAKAPDVADAQSKIVKADISVSVQHADEVAARADQAGVIARRYGGDVYAEQRSGGAHAAATVTIKVRPADTTAALDDLAGLGKELDRHMSTEDVTQQVADVDSRVRSAQLAIDQLNALYSRASKVSDMIVIDNELAQRQSDLEALLAQQRALAHQTALATIDLSLSTAAATPAAAHHARTGFLGGLQRGWDAFTSAAGGLATGFGAALPFLVVLALLGAGGVYGYRRTRHPAPPQPAAE</sequence>
<keyword evidence="1" id="KW-1133">Transmembrane helix</keyword>
<gene>
    <name evidence="4" type="ORF">M6B22_12225</name>
</gene>
<evidence type="ECO:0000313" key="4">
    <source>
        <dbReference type="EMBL" id="WAX55315.1"/>
    </source>
</evidence>
<dbReference type="InterPro" id="IPR025645">
    <property type="entry name" value="DUF4349"/>
</dbReference>
<evidence type="ECO:0000256" key="2">
    <source>
        <dbReference type="SAM" id="SignalP"/>
    </source>
</evidence>
<feature type="chain" id="PRO_5046644137" evidence="2">
    <location>
        <begin position="19"/>
        <end position="297"/>
    </location>
</feature>
<organism evidence="4 5">
    <name type="scientific">Jatrophihabitans cynanchi</name>
    <dbReference type="NCBI Taxonomy" id="2944128"/>
    <lineage>
        <taxon>Bacteria</taxon>
        <taxon>Bacillati</taxon>
        <taxon>Actinomycetota</taxon>
        <taxon>Actinomycetes</taxon>
        <taxon>Jatrophihabitantales</taxon>
        <taxon>Jatrophihabitantaceae</taxon>
        <taxon>Jatrophihabitans</taxon>
    </lineage>
</organism>
<feature type="transmembrane region" description="Helical" evidence="1">
    <location>
        <begin position="262"/>
        <end position="283"/>
    </location>
</feature>
<feature type="signal peptide" evidence="2">
    <location>
        <begin position="1"/>
        <end position="18"/>
    </location>
</feature>
<feature type="domain" description="DUF4349" evidence="3">
    <location>
        <begin position="72"/>
        <end position="277"/>
    </location>
</feature>
<dbReference type="PROSITE" id="PS51257">
    <property type="entry name" value="PROKAR_LIPOPROTEIN"/>
    <property type="match status" value="1"/>
</dbReference>
<reference evidence="4" key="1">
    <citation type="submission" date="2022-05" db="EMBL/GenBank/DDBJ databases">
        <title>Jatrophihabitans sp. SB3-54 whole genome sequence.</title>
        <authorList>
            <person name="Suh M.K."/>
            <person name="Eom M.K."/>
            <person name="Kim J.S."/>
            <person name="Kim H.S."/>
            <person name="Do H.E."/>
            <person name="Shin Y.K."/>
            <person name="Lee J.-S."/>
        </authorList>
    </citation>
    <scope>NUCLEOTIDE SEQUENCE</scope>
    <source>
        <strain evidence="4">SB3-54</strain>
    </source>
</reference>
<dbReference type="EMBL" id="CP097463">
    <property type="protein sequence ID" value="WAX55315.1"/>
    <property type="molecule type" value="Genomic_DNA"/>
</dbReference>
<keyword evidence="5" id="KW-1185">Reference proteome</keyword>
<evidence type="ECO:0000313" key="5">
    <source>
        <dbReference type="Proteomes" id="UP001164693"/>
    </source>
</evidence>
<dbReference type="Proteomes" id="UP001164693">
    <property type="component" value="Chromosome"/>
</dbReference>
<evidence type="ECO:0000259" key="3">
    <source>
        <dbReference type="Pfam" id="PF14257"/>
    </source>
</evidence>
<name>A0ABY7JRY5_9ACTN</name>
<dbReference type="RefSeq" id="WP_269441821.1">
    <property type="nucleotide sequence ID" value="NZ_CP097463.1"/>
</dbReference>
<accession>A0ABY7JRY5</accession>
<proteinExistence type="predicted"/>
<protein>
    <submittedName>
        <fullName evidence="4">DUF4349 domain-containing protein</fullName>
    </submittedName>
</protein>
<keyword evidence="1" id="KW-0812">Transmembrane</keyword>